<comment type="similarity">
    <text evidence="1">Belongs to the asp23 family.</text>
</comment>
<dbReference type="EMBL" id="JAGIOO010000001">
    <property type="protein sequence ID" value="MBP2472546.1"/>
    <property type="molecule type" value="Genomic_DNA"/>
</dbReference>
<comment type="caution">
    <text evidence="3">The sequence shown here is derived from an EMBL/GenBank/DDBJ whole genome shotgun (WGS) entry which is preliminary data.</text>
</comment>
<accession>A0ABS5A7H4</accession>
<reference evidence="3 4" key="1">
    <citation type="submission" date="2021-03" db="EMBL/GenBank/DDBJ databases">
        <title>Sequencing the genomes of 1000 actinobacteria strains.</title>
        <authorList>
            <person name="Klenk H.-P."/>
        </authorList>
    </citation>
    <scope>NUCLEOTIDE SEQUENCE [LARGE SCALE GENOMIC DNA]</scope>
    <source>
        <strain evidence="3 4">DSM 44580</strain>
    </source>
</reference>
<dbReference type="Pfam" id="PF03780">
    <property type="entry name" value="Asp23"/>
    <property type="match status" value="1"/>
</dbReference>
<dbReference type="RefSeq" id="WP_086789372.1">
    <property type="nucleotide sequence ID" value="NZ_JAGIOO010000001.1"/>
</dbReference>
<dbReference type="Proteomes" id="UP001519363">
    <property type="component" value="Unassembled WGS sequence"/>
</dbReference>
<name>A0ABS5A7H4_9PSEU</name>
<feature type="region of interest" description="Disordered" evidence="2">
    <location>
        <begin position="1"/>
        <end position="26"/>
    </location>
</feature>
<protein>
    <submittedName>
        <fullName evidence="3">Alkaline shock family protein YloU</fullName>
    </submittedName>
</protein>
<evidence type="ECO:0000256" key="1">
    <source>
        <dbReference type="ARBA" id="ARBA00005721"/>
    </source>
</evidence>
<gene>
    <name evidence="3" type="ORF">JOF53_001418</name>
</gene>
<evidence type="ECO:0000313" key="3">
    <source>
        <dbReference type="EMBL" id="MBP2472546.1"/>
    </source>
</evidence>
<keyword evidence="4" id="KW-1185">Reference proteome</keyword>
<proteinExistence type="inferred from homology"/>
<sequence length="133" mass="14096">MTTSRDRTPQTPGTAAAEDRGTTTVSASAVERIAARAATEMPDIGGSARRFRGVALGKERATRPVHVRALVDRDSASLAVHLSVGYPVPLAAATEAVREHLITRVGELAGLRVRRVDITVTALHTAAEHRGVR</sequence>
<organism evidence="3 4">
    <name type="scientific">Crossiella equi</name>
    <dbReference type="NCBI Taxonomy" id="130796"/>
    <lineage>
        <taxon>Bacteria</taxon>
        <taxon>Bacillati</taxon>
        <taxon>Actinomycetota</taxon>
        <taxon>Actinomycetes</taxon>
        <taxon>Pseudonocardiales</taxon>
        <taxon>Pseudonocardiaceae</taxon>
        <taxon>Crossiella</taxon>
    </lineage>
</organism>
<evidence type="ECO:0000256" key="2">
    <source>
        <dbReference type="SAM" id="MobiDB-lite"/>
    </source>
</evidence>
<evidence type="ECO:0000313" key="4">
    <source>
        <dbReference type="Proteomes" id="UP001519363"/>
    </source>
</evidence>
<dbReference type="InterPro" id="IPR005531">
    <property type="entry name" value="Asp23"/>
</dbReference>